<dbReference type="RefSeq" id="WP_203388475.1">
    <property type="nucleotide sequence ID" value="NZ_CP064781.1"/>
</dbReference>
<keyword evidence="4 11" id="KW-0288">FMN</keyword>
<comment type="function">
    <text evidence="11">Catalyzes the decarboxylation of 3-octaprenyl-4-hydroxy benzoate to 2-octaprenylphenol, an intermediate step in ubiquinone biosynthesis.</text>
</comment>
<evidence type="ECO:0000256" key="10">
    <source>
        <dbReference type="ARBA" id="ARBA00023239"/>
    </source>
</evidence>
<dbReference type="FunFam" id="1.20.5.570:FF:000001">
    <property type="entry name" value="3-octaprenyl-4-hydroxybenzoate carboxy-lyase"/>
    <property type="match status" value="1"/>
</dbReference>
<dbReference type="EMBL" id="CP064781">
    <property type="protein sequence ID" value="QRJ64948.1"/>
    <property type="molecule type" value="Genomic_DNA"/>
</dbReference>
<dbReference type="InterPro" id="IPR023677">
    <property type="entry name" value="UbiD_bacteria"/>
</dbReference>
<organism evidence="15 16">
    <name type="scientific">Azospira restricta</name>
    <dbReference type="NCBI Taxonomy" id="404405"/>
    <lineage>
        <taxon>Bacteria</taxon>
        <taxon>Pseudomonadati</taxon>
        <taxon>Pseudomonadota</taxon>
        <taxon>Betaproteobacteria</taxon>
        <taxon>Rhodocyclales</taxon>
        <taxon>Rhodocyclaceae</taxon>
        <taxon>Azospira</taxon>
    </lineage>
</organism>
<comment type="subcellular location">
    <subcellularLocation>
        <location evidence="11">Cell membrane</location>
        <topology evidence="11">Peripheral membrane protein</topology>
    </subcellularLocation>
</comment>
<keyword evidence="2 11" id="KW-1003">Cell membrane</keyword>
<evidence type="ECO:0000256" key="5">
    <source>
        <dbReference type="ARBA" id="ARBA00022688"/>
    </source>
</evidence>
<dbReference type="GO" id="GO:0005829">
    <property type="term" value="C:cytosol"/>
    <property type="evidence" value="ECO:0007669"/>
    <property type="project" value="TreeGrafter"/>
</dbReference>
<dbReference type="Proteomes" id="UP000663444">
    <property type="component" value="Chromosome"/>
</dbReference>
<dbReference type="GO" id="GO:0008694">
    <property type="term" value="F:4-hydroxy-3-polyprenylbenzoate decarboxylase activity"/>
    <property type="evidence" value="ECO:0007669"/>
    <property type="project" value="UniProtKB-UniRule"/>
</dbReference>
<evidence type="ECO:0000256" key="9">
    <source>
        <dbReference type="ARBA" id="ARBA00023211"/>
    </source>
</evidence>
<dbReference type="GO" id="GO:0005886">
    <property type="term" value="C:plasma membrane"/>
    <property type="evidence" value="ECO:0007669"/>
    <property type="project" value="UniProtKB-SubCell"/>
</dbReference>
<feature type="domain" description="3-octaprenyl-4-hydroxybenzoate carboxy-lyase-like N-terminal" evidence="13">
    <location>
        <begin position="10"/>
        <end position="87"/>
    </location>
</feature>
<evidence type="ECO:0000313" key="16">
    <source>
        <dbReference type="Proteomes" id="UP000663444"/>
    </source>
</evidence>
<keyword evidence="8 11" id="KW-0472">Membrane</keyword>
<dbReference type="AlphaFoldDB" id="A0A974SRD9"/>
<feature type="binding site" evidence="11">
    <location>
        <position position="172"/>
    </location>
    <ligand>
        <name>Mn(2+)</name>
        <dbReference type="ChEBI" id="CHEBI:29035"/>
    </ligand>
</feature>
<evidence type="ECO:0000256" key="1">
    <source>
        <dbReference type="ARBA" id="ARBA00010021"/>
    </source>
</evidence>
<dbReference type="HAMAP" id="MF_01636">
    <property type="entry name" value="UbiD"/>
    <property type="match status" value="1"/>
</dbReference>
<gene>
    <name evidence="11" type="primary">ubiD</name>
    <name evidence="15" type="ORF">IWH25_06290</name>
</gene>
<dbReference type="InterPro" id="IPR048304">
    <property type="entry name" value="UbiD_Rift_dom"/>
</dbReference>
<dbReference type="PANTHER" id="PTHR30108:SF17">
    <property type="entry name" value="FERULIC ACID DECARBOXYLASE 1"/>
    <property type="match status" value="1"/>
</dbReference>
<comment type="cofactor">
    <cofactor evidence="11">
        <name>prenylated FMN</name>
        <dbReference type="ChEBI" id="CHEBI:87746"/>
    </cofactor>
    <text evidence="11">Binds 1 prenylated FMN per subunit.</text>
</comment>
<keyword evidence="3 11" id="KW-0285">Flavoprotein</keyword>
<feature type="binding site" evidence="11">
    <location>
        <position position="238"/>
    </location>
    <ligand>
        <name>Mn(2+)</name>
        <dbReference type="ChEBI" id="CHEBI:29035"/>
    </ligand>
</feature>
<protein>
    <recommendedName>
        <fullName evidence="11">3-octaprenyl-4-hydroxybenzoate carboxy-lyase</fullName>
        <ecNumber evidence="11">4.1.1.98</ecNumber>
    </recommendedName>
    <alternativeName>
        <fullName evidence="11">Polyprenyl p-hydroxybenzoate decarboxylase</fullName>
    </alternativeName>
</protein>
<keyword evidence="9 11" id="KW-0464">Manganese</keyword>
<comment type="cofactor">
    <cofactor evidence="11">
        <name>Mn(2+)</name>
        <dbReference type="ChEBI" id="CHEBI:29035"/>
    </cofactor>
</comment>
<feature type="binding site" evidence="11">
    <location>
        <begin position="175"/>
        <end position="177"/>
    </location>
    <ligand>
        <name>prenylated FMN</name>
        <dbReference type="ChEBI" id="CHEBI:87746"/>
    </ligand>
</feature>
<evidence type="ECO:0000256" key="3">
    <source>
        <dbReference type="ARBA" id="ARBA00022630"/>
    </source>
</evidence>
<evidence type="ECO:0000256" key="11">
    <source>
        <dbReference type="HAMAP-Rule" id="MF_01636"/>
    </source>
</evidence>
<feature type="binding site" evidence="11">
    <location>
        <begin position="189"/>
        <end position="191"/>
    </location>
    <ligand>
        <name>prenylated FMN</name>
        <dbReference type="ChEBI" id="CHEBI:87746"/>
    </ligand>
</feature>
<keyword evidence="7 11" id="KW-0210">Decarboxylase</keyword>
<evidence type="ECO:0000313" key="15">
    <source>
        <dbReference type="EMBL" id="QRJ64948.1"/>
    </source>
</evidence>
<evidence type="ECO:0000259" key="12">
    <source>
        <dbReference type="Pfam" id="PF01977"/>
    </source>
</evidence>
<dbReference type="PANTHER" id="PTHR30108">
    <property type="entry name" value="3-OCTAPRENYL-4-HYDROXYBENZOATE CARBOXY-LYASE-RELATED"/>
    <property type="match status" value="1"/>
</dbReference>
<comment type="catalytic activity">
    <reaction evidence="11">
        <text>a 4-hydroxy-3-(all-trans-polyprenyl)benzoate + H(+) = a 2-(all-trans-polyprenyl)phenol + CO2</text>
        <dbReference type="Rhea" id="RHEA:41680"/>
        <dbReference type="Rhea" id="RHEA-COMP:9514"/>
        <dbReference type="Rhea" id="RHEA-COMP:9516"/>
        <dbReference type="ChEBI" id="CHEBI:1269"/>
        <dbReference type="ChEBI" id="CHEBI:15378"/>
        <dbReference type="ChEBI" id="CHEBI:16526"/>
        <dbReference type="ChEBI" id="CHEBI:78396"/>
        <dbReference type="EC" id="4.1.1.98"/>
    </reaction>
</comment>
<dbReference type="FunFam" id="3.40.1670.10:FF:000001">
    <property type="entry name" value="3-octaprenyl-4-hydroxybenzoate carboxy-lyase"/>
    <property type="match status" value="1"/>
</dbReference>
<evidence type="ECO:0000259" key="14">
    <source>
        <dbReference type="Pfam" id="PF20696"/>
    </source>
</evidence>
<dbReference type="Pfam" id="PF20696">
    <property type="entry name" value="UbiD_C"/>
    <property type="match status" value="1"/>
</dbReference>
<keyword evidence="16" id="KW-1185">Reference proteome</keyword>
<dbReference type="InterPro" id="IPR049381">
    <property type="entry name" value="UbiD-like_C"/>
</dbReference>
<keyword evidence="10 11" id="KW-0456">Lyase</keyword>
<comment type="pathway">
    <text evidence="11">Cofactor biosynthesis; ubiquinone biosynthesis.</text>
</comment>
<name>A0A974SRD9_9RHOO</name>
<dbReference type="Gene3D" id="3.40.1670.10">
    <property type="entry name" value="UbiD C-terminal domain-like"/>
    <property type="match status" value="1"/>
</dbReference>
<dbReference type="EC" id="4.1.1.98" evidence="11"/>
<dbReference type="NCBIfam" id="TIGR00148">
    <property type="entry name" value="UbiD family decarboxylase"/>
    <property type="match status" value="2"/>
</dbReference>
<comment type="subunit">
    <text evidence="11">Homohexamer.</text>
</comment>
<feature type="domain" description="3-octaprenyl-4-hydroxybenzoate carboxy-lyase-like Rift-related" evidence="12">
    <location>
        <begin position="303"/>
        <end position="347"/>
    </location>
</feature>
<feature type="domain" description="3-octaprenyl-4-hydroxybenzoate carboxy-lyase-like C-terminal" evidence="14">
    <location>
        <begin position="353"/>
        <end position="477"/>
    </location>
</feature>
<evidence type="ECO:0000259" key="13">
    <source>
        <dbReference type="Pfam" id="PF20695"/>
    </source>
</evidence>
<dbReference type="InterPro" id="IPR049383">
    <property type="entry name" value="UbiD-like_N"/>
</dbReference>
<dbReference type="SUPFAM" id="SSF50475">
    <property type="entry name" value="FMN-binding split barrel"/>
    <property type="match status" value="2"/>
</dbReference>
<keyword evidence="5 11" id="KW-0831">Ubiquinone biosynthesis</keyword>
<feature type="domain" description="3-octaprenyl-4-hydroxybenzoate carboxy-lyase-like Rift-related" evidence="12">
    <location>
        <begin position="123"/>
        <end position="284"/>
    </location>
</feature>
<feature type="active site" description="Proton donor" evidence="11">
    <location>
        <position position="312"/>
    </location>
</feature>
<dbReference type="GO" id="GO:0046872">
    <property type="term" value="F:metal ion binding"/>
    <property type="evidence" value="ECO:0007669"/>
    <property type="project" value="UniProtKB-KW"/>
</dbReference>
<dbReference type="Pfam" id="PF20695">
    <property type="entry name" value="UbiD_N"/>
    <property type="match status" value="1"/>
</dbReference>
<dbReference type="Gene3D" id="1.20.5.570">
    <property type="entry name" value="Single helix bin"/>
    <property type="match status" value="1"/>
</dbReference>
<comment type="similarity">
    <text evidence="1 11">Belongs to the UbiD family.</text>
</comment>
<dbReference type="GO" id="GO:0006744">
    <property type="term" value="P:ubiquinone biosynthetic process"/>
    <property type="evidence" value="ECO:0007669"/>
    <property type="project" value="UniProtKB-UniRule"/>
</dbReference>
<proteinExistence type="inferred from homology"/>
<evidence type="ECO:0000256" key="7">
    <source>
        <dbReference type="ARBA" id="ARBA00022793"/>
    </source>
</evidence>
<dbReference type="Pfam" id="PF01977">
    <property type="entry name" value="UbiD"/>
    <property type="match status" value="2"/>
</dbReference>
<keyword evidence="6 11" id="KW-0479">Metal-binding</keyword>
<evidence type="ECO:0000256" key="2">
    <source>
        <dbReference type="ARBA" id="ARBA00022475"/>
    </source>
</evidence>
<evidence type="ECO:0000256" key="6">
    <source>
        <dbReference type="ARBA" id="ARBA00022723"/>
    </source>
</evidence>
<evidence type="ECO:0000256" key="8">
    <source>
        <dbReference type="ARBA" id="ARBA00023136"/>
    </source>
</evidence>
<evidence type="ECO:0000256" key="4">
    <source>
        <dbReference type="ARBA" id="ARBA00022643"/>
    </source>
</evidence>
<dbReference type="InterPro" id="IPR002830">
    <property type="entry name" value="UbiD"/>
</dbReference>
<accession>A0A974SRD9</accession>
<feature type="binding site" evidence="11">
    <location>
        <begin position="194"/>
        <end position="195"/>
    </location>
    <ligand>
        <name>prenylated FMN</name>
        <dbReference type="ChEBI" id="CHEBI:87746"/>
    </ligand>
</feature>
<reference evidence="15" key="1">
    <citation type="submission" date="2020-11" db="EMBL/GenBank/DDBJ databases">
        <title>Azospira restricta DSM 18626 genome sequence.</title>
        <authorList>
            <person name="Moe W.M."/>
        </authorList>
    </citation>
    <scope>NUCLEOTIDE SEQUENCE</scope>
    <source>
        <strain evidence="15">DSM 18626</strain>
    </source>
</reference>
<dbReference type="KEGG" id="ares:IWH25_06290"/>
<sequence>MRYHDLRDFIDQLEKLGELKRVAVEVDPKLEMTEICDRVLRQGGPAILFEKPKGHAMPVLGNLFGTPRRVALGMGQDSLAALREVGRTLAYLKEPEPPKGLKDAWDKLPLLKQVLSMAPKLRSSAPCQEVVWEGTDVDLSRLPIQHCWPGDVAPLVTWGLTITRGPNKPRQNLGIYRQQLLGPNKLIMRWLAHRGGALDFRDHCQKFPGRPYPVAVALGADPATILGAVTPVPDTLSEYQFAGLLRGSRTELVKCIGNDLQVPASAEIVLEGAILPGETALEGPSALARSTLAASPKALDGWETAIEGPFGDHTGYYNEQAEFPVFTVERITMRRDPIYHSTYTGKPPDEPAMLGVALNEVFVPILQKQFPEIVDFYLPPEGCSYRLAVVSIKKQYPGHAKRVMFGIWSFLRQFMYTKFIIVVDDDVDVRDWKEVIWAMTTRVDAARDTLIAENTPIDYLDFASPVAGLGSKMGIDATNKWPGETEREWGRTIVMDEAVKRRVDAIWQDLGL</sequence>
<dbReference type="SUPFAM" id="SSF143968">
    <property type="entry name" value="UbiD C-terminal domain-like"/>
    <property type="match status" value="1"/>
</dbReference>